<gene>
    <name evidence="13" type="primary">PLB1_2</name>
    <name evidence="13" type="ORF">TWF696_007395</name>
</gene>
<evidence type="ECO:0000256" key="4">
    <source>
        <dbReference type="ARBA" id="ARBA00022801"/>
    </source>
</evidence>
<dbReference type="PANTHER" id="PTHR10728:SF33">
    <property type="entry name" value="LYSOPHOSPHOLIPASE 1-RELATED"/>
    <property type="match status" value="1"/>
</dbReference>
<feature type="compositionally biased region" description="Basic and acidic residues" evidence="11">
    <location>
        <begin position="645"/>
        <end position="669"/>
    </location>
</feature>
<protein>
    <recommendedName>
        <fullName evidence="2 10">Lysophospholipase</fullName>
        <ecNumber evidence="2 10">3.1.1.5</ecNumber>
    </recommendedName>
</protein>
<organism evidence="13 14">
    <name type="scientific">Orbilia brochopaga</name>
    <dbReference type="NCBI Taxonomy" id="3140254"/>
    <lineage>
        <taxon>Eukaryota</taxon>
        <taxon>Fungi</taxon>
        <taxon>Dikarya</taxon>
        <taxon>Ascomycota</taxon>
        <taxon>Pezizomycotina</taxon>
        <taxon>Orbiliomycetes</taxon>
        <taxon>Orbiliales</taxon>
        <taxon>Orbiliaceae</taxon>
        <taxon>Orbilia</taxon>
    </lineage>
</organism>
<keyword evidence="3 10" id="KW-0732">Signal</keyword>
<reference evidence="13 14" key="1">
    <citation type="submission" date="2019-10" db="EMBL/GenBank/DDBJ databases">
        <authorList>
            <person name="Palmer J.M."/>
        </authorList>
    </citation>
    <scope>NUCLEOTIDE SEQUENCE [LARGE SCALE GENOMIC DNA]</scope>
    <source>
        <strain evidence="13 14">TWF696</strain>
    </source>
</reference>
<dbReference type="PROSITE" id="PS51210">
    <property type="entry name" value="PLA2C"/>
    <property type="match status" value="1"/>
</dbReference>
<dbReference type="GO" id="GO:0046475">
    <property type="term" value="P:glycerophospholipid catabolic process"/>
    <property type="evidence" value="ECO:0007669"/>
    <property type="project" value="TreeGrafter"/>
</dbReference>
<feature type="signal peptide" evidence="10">
    <location>
        <begin position="1"/>
        <end position="30"/>
    </location>
</feature>
<comment type="similarity">
    <text evidence="1 10">Belongs to the lysophospholipase family.</text>
</comment>
<dbReference type="InterPro" id="IPR016035">
    <property type="entry name" value="Acyl_Trfase/lysoPLipase"/>
</dbReference>
<dbReference type="GO" id="GO:0005829">
    <property type="term" value="C:cytosol"/>
    <property type="evidence" value="ECO:0007669"/>
    <property type="project" value="TreeGrafter"/>
</dbReference>
<dbReference type="Pfam" id="PF01735">
    <property type="entry name" value="PLA2_B"/>
    <property type="match status" value="1"/>
</dbReference>
<name>A0AAV9UUE1_9PEZI</name>
<keyword evidence="6 9" id="KW-0443">Lipid metabolism</keyword>
<dbReference type="GO" id="GO:0004622">
    <property type="term" value="F:phosphatidylcholine lysophospholipase activity"/>
    <property type="evidence" value="ECO:0007669"/>
    <property type="project" value="UniProtKB-EC"/>
</dbReference>
<dbReference type="SMART" id="SM00022">
    <property type="entry name" value="PLAc"/>
    <property type="match status" value="1"/>
</dbReference>
<dbReference type="Proteomes" id="UP001375240">
    <property type="component" value="Unassembled WGS sequence"/>
</dbReference>
<evidence type="ECO:0000256" key="9">
    <source>
        <dbReference type="PROSITE-ProRule" id="PRU00555"/>
    </source>
</evidence>
<evidence type="ECO:0000256" key="2">
    <source>
        <dbReference type="ARBA" id="ARBA00013274"/>
    </source>
</evidence>
<evidence type="ECO:0000256" key="8">
    <source>
        <dbReference type="ARBA" id="ARBA00049531"/>
    </source>
</evidence>
<proteinExistence type="inferred from homology"/>
<dbReference type="FunFam" id="3.40.1090.10:FF:000010">
    <property type="entry name" value="Lysophospholipase"/>
    <property type="match status" value="1"/>
</dbReference>
<keyword evidence="4 9" id="KW-0378">Hydrolase</keyword>
<evidence type="ECO:0000256" key="10">
    <source>
        <dbReference type="RuleBase" id="RU362103"/>
    </source>
</evidence>
<feature type="region of interest" description="Disordered" evidence="11">
    <location>
        <begin position="642"/>
        <end position="706"/>
    </location>
</feature>
<evidence type="ECO:0000256" key="1">
    <source>
        <dbReference type="ARBA" id="ARBA00008780"/>
    </source>
</evidence>
<evidence type="ECO:0000256" key="6">
    <source>
        <dbReference type="ARBA" id="ARBA00023098"/>
    </source>
</evidence>
<dbReference type="InterPro" id="IPR002642">
    <property type="entry name" value="LysoPLipase_cat_dom"/>
</dbReference>
<dbReference type="AlphaFoldDB" id="A0AAV9UUE1"/>
<evidence type="ECO:0000256" key="3">
    <source>
        <dbReference type="ARBA" id="ARBA00022729"/>
    </source>
</evidence>
<comment type="caution">
    <text evidence="13">The sequence shown here is derived from an EMBL/GenBank/DDBJ whole genome shotgun (WGS) entry which is preliminary data.</text>
</comment>
<accession>A0AAV9UUE1</accession>
<keyword evidence="7" id="KW-0325">Glycoprotein</keyword>
<sequence>MWSIRPAGVSIHPSVLLAVWLCLFTSIASALPRPRHQTTTGRPPSKRNLQTRDLLDSIKNLFDFDDVTGYGPFQVNNPREHIVVRDATEMAREEAEWLAGRKKVVNAALVDFLSRVNMTDFDHKAFLKRYTPTVGLAFSGGGYRAMLNGAGIVNAFDSRSPKSMKPGGLGGLLQSSSYIAGLSGGGWLVGTLSVNGFPSIEQILSSPRLWKLANSIVSPFGKPLSYYPSIFAQAKEKSDAGFDITLTDIWSLMLARVFIDKPDGGPKTTLSGVAESAPFKSHQMPFPIFIANGRAPGEKFISLNTTVFEINPLEFGSHDPTVAAYTKTRLLGSDYSQGRPEAGGKFINGFDNAAFIMGTSSSLFNQILLDIHRQDSSAFGGRLVKDLIVTALEFLSEIEIDIADWAPNPFFGVRPDRNPSATTKNLTLVDGGMDLENIPFNPLLCPHRSLDVIFASDSSADCLYPNGDTINWPNGTAIIATYERFVNKFMADQSTFPTIPDVNTFINQGLNSRPTWFGCDAKSYNGPASPLIVYLPNAPYSGWSNISTFRLSLENEERDSIIDNGYNVATQGDGKIDPEWSACVGCAVVHREMERRGTITEQCKRCLKRYCWDGTRNTTTPATYVPDLKLKSVPVQGELVTLAPVKDEGGGGSWDKDEGGGGSWDKDEGGGGSWANDEGAGGSWEKDEGTGGSWEPAPSEGVGGSW</sequence>
<dbReference type="EMBL" id="JAVHNQ010000005">
    <property type="protein sequence ID" value="KAK6347325.1"/>
    <property type="molecule type" value="Genomic_DNA"/>
</dbReference>
<evidence type="ECO:0000313" key="13">
    <source>
        <dbReference type="EMBL" id="KAK6347325.1"/>
    </source>
</evidence>
<evidence type="ECO:0000256" key="11">
    <source>
        <dbReference type="SAM" id="MobiDB-lite"/>
    </source>
</evidence>
<evidence type="ECO:0000259" key="12">
    <source>
        <dbReference type="PROSITE" id="PS51210"/>
    </source>
</evidence>
<feature type="chain" id="PRO_5043107542" description="Lysophospholipase" evidence="10">
    <location>
        <begin position="31"/>
        <end position="706"/>
    </location>
</feature>
<keyword evidence="5 9" id="KW-0442">Lipid degradation</keyword>
<comment type="catalytic activity">
    <reaction evidence="8 10">
        <text>a 1-acyl-sn-glycero-3-phosphocholine + H2O = sn-glycerol 3-phosphocholine + a fatty acid + H(+)</text>
        <dbReference type="Rhea" id="RHEA:15177"/>
        <dbReference type="ChEBI" id="CHEBI:15377"/>
        <dbReference type="ChEBI" id="CHEBI:15378"/>
        <dbReference type="ChEBI" id="CHEBI:16870"/>
        <dbReference type="ChEBI" id="CHEBI:28868"/>
        <dbReference type="ChEBI" id="CHEBI:58168"/>
        <dbReference type="EC" id="3.1.1.5"/>
    </reaction>
</comment>
<evidence type="ECO:0000256" key="5">
    <source>
        <dbReference type="ARBA" id="ARBA00022963"/>
    </source>
</evidence>
<dbReference type="Gene3D" id="3.40.1090.10">
    <property type="entry name" value="Cytosolic phospholipase A2 catalytic domain"/>
    <property type="match status" value="1"/>
</dbReference>
<dbReference type="GO" id="GO:0004623">
    <property type="term" value="F:phospholipase A2 activity"/>
    <property type="evidence" value="ECO:0007669"/>
    <property type="project" value="TreeGrafter"/>
</dbReference>
<dbReference type="PANTHER" id="PTHR10728">
    <property type="entry name" value="CYTOSOLIC PHOSPHOLIPASE A2"/>
    <property type="match status" value="1"/>
</dbReference>
<dbReference type="EC" id="3.1.1.5" evidence="2 10"/>
<feature type="domain" description="PLA2c" evidence="12">
    <location>
        <begin position="76"/>
        <end position="617"/>
    </location>
</feature>
<dbReference type="SUPFAM" id="SSF52151">
    <property type="entry name" value="FabD/lysophospholipase-like"/>
    <property type="match status" value="1"/>
</dbReference>
<evidence type="ECO:0000256" key="7">
    <source>
        <dbReference type="ARBA" id="ARBA00023180"/>
    </source>
</evidence>
<evidence type="ECO:0000313" key="14">
    <source>
        <dbReference type="Proteomes" id="UP001375240"/>
    </source>
</evidence>
<keyword evidence="14" id="KW-1185">Reference proteome</keyword>